<dbReference type="HOGENOM" id="CLU_276578_0_0_14"/>
<organism evidence="2 3">
    <name type="scientific">Malacoplasma penetrans (strain HF-2)</name>
    <name type="common">Mycoplasma penetrans</name>
    <dbReference type="NCBI Taxonomy" id="272633"/>
    <lineage>
        <taxon>Bacteria</taxon>
        <taxon>Bacillati</taxon>
        <taxon>Mycoplasmatota</taxon>
        <taxon>Mycoplasmoidales</taxon>
        <taxon>Mycoplasmoidaceae</taxon>
        <taxon>Malacoplasma</taxon>
    </lineage>
</organism>
<dbReference type="EMBL" id="BA000026">
    <property type="protein sequence ID" value="BAC44059.1"/>
    <property type="molecule type" value="Genomic_DNA"/>
</dbReference>
<protein>
    <recommendedName>
        <fullName evidence="1">Lipoprotein-associated type-17 domain-containing protein</fullName>
    </recommendedName>
</protein>
<name>Q8EWD7_MALP2</name>
<feature type="domain" description="Lipoprotein-associated type-17" evidence="1">
    <location>
        <begin position="819"/>
        <end position="901"/>
    </location>
</feature>
<accession>Q8EWD7</accession>
<dbReference type="eggNOG" id="ENOG5030N7C">
    <property type="taxonomic scope" value="Bacteria"/>
</dbReference>
<dbReference type="InParanoid" id="Q8EWD7"/>
<evidence type="ECO:0000313" key="2">
    <source>
        <dbReference type="EMBL" id="BAC44059.1"/>
    </source>
</evidence>
<proteinExistence type="predicted"/>
<dbReference type="InterPro" id="IPR007326">
    <property type="entry name" value="Lipoprotein-assoc_dom"/>
</dbReference>
<feature type="domain" description="Lipoprotein-associated type-17" evidence="1">
    <location>
        <begin position="589"/>
        <end position="682"/>
    </location>
</feature>
<evidence type="ECO:0000313" key="3">
    <source>
        <dbReference type="Proteomes" id="UP000002522"/>
    </source>
</evidence>
<gene>
    <name evidence="2" type="ordered locus">MYPE2680</name>
</gene>
<feature type="domain" description="Lipoprotein-associated type-17" evidence="1">
    <location>
        <begin position="500"/>
        <end position="558"/>
    </location>
</feature>
<keyword evidence="3" id="KW-1185">Reference proteome</keyword>
<dbReference type="Pfam" id="PF04200">
    <property type="entry name" value="Lipoprotein_17"/>
    <property type="match status" value="4"/>
</dbReference>
<evidence type="ECO:0000259" key="1">
    <source>
        <dbReference type="Pfam" id="PF04200"/>
    </source>
</evidence>
<dbReference type="KEGG" id="mpe:MYPE2680"/>
<reference evidence="2 3" key="1">
    <citation type="journal article" date="2002" name="Nucleic Acids Res.">
        <title>The complete genomic sequence of Mycoplasma penetrans, an intracellular bacterial pathogen in humans.</title>
        <authorList>
            <person name="Sasaki Y."/>
            <person name="Ishikawa J."/>
            <person name="Yamashita A."/>
            <person name="Oshima K."/>
            <person name="Kenri T."/>
            <person name="Furuya K."/>
            <person name="Yoshino C."/>
            <person name="Horino A."/>
            <person name="Shiba T."/>
            <person name="Sasaki T."/>
            <person name="Hattori M."/>
        </authorList>
    </citation>
    <scope>NUCLEOTIDE SEQUENCE [LARGE SCALE GENOMIC DNA]</scope>
    <source>
        <strain evidence="2 3">HF-2</strain>
    </source>
</reference>
<dbReference type="Proteomes" id="UP000002522">
    <property type="component" value="Chromosome"/>
</dbReference>
<feature type="domain" description="Lipoprotein-associated type-17" evidence="1">
    <location>
        <begin position="716"/>
        <end position="804"/>
    </location>
</feature>
<dbReference type="AlphaFoldDB" id="Q8EWD7"/>
<sequence length="1131" mass="124737">MLKKDKFIMSKLSKKLTLSILSSVLSIATGLSIALPISQHLENSSLITNISSINQSTQAGEIVPTEVNDQNANLSTNNGPITFIGNKITALDWYGNVLWEKDMADEIPDKTGAKPGKDYTEGAWPRAWFNWDYNRSSNLLWVLGFWSSTTRKQPLLGIDASTGNIKYTYDIDYSSYSSSIGNVTASTTYRFISALSSGKVMVYGGAGSSYNAKGILYDPTTSSASLISGDSSNSNILPLGNATYGSKYKWYFFNLIPIANNRNLVEVLPYSSDYASGDAGSNNANYNVYFLLVDDQLNMVTKDSSNRWSKLVQVASGMAGYRNTQITPQRDYYSLLDGRVVTVVYNTAVIIDASASDVRFGSYPMSEAKWIKSWAFDSNQNLYFKFKDETTIYKVSGTYWGTLNNSSSSSTVSPYTYLNLSGITQTKDYASNLIMYNVHEYTGQLMLINSKYNDRVNTDNSSITSQNNNDNYGLAIGITQNANDQNQGDFKGILNGADSIQKASDFQLSDSAIASKIPSEITRNDIETLNNSFLRNSSDFSITSINDETGEITIECKLYQIPWFASELPSNITPRVVSHQYTTNNKITNKVSWKTLSTSTDYDFMNMTPTKIRAEDVENLDPFQASFQSQTITNASGEQLYPKKTYTVSNANDTNGTINVTVKYDYVPMGLTYNTSNVKTYTATHSYQVFKSTDTAEFKFMGQTGSSTTSSINVTNVAELKNLLNANTLPSSFLSLNNSTDSTNSAFLQFVNTANSKGYPISKMRFTVAADDNAGTLSITANMPSDYSPTNTSQTFTVTYTNLNRAANYSFRFKTNYSSVGSQSFSALLPSSITDGDIINNLIEYQGFNSNDFTITKTANDANGTLLVQISLNSNYASAVGNGNAGFTNYSASHTFTGFMTEDQYNERFNVEFTDDTDTKLLDLKQMQPSQIYDSLVTATTKELTVGNTKYTDLKELIENLLVSEKGSLVPSGWKDNSSITAGMYYDNSQGTASFYVNIPKSLMAGSNSDLNLVVNYTGFVKGNVVATQDNLSFVADNMLKNYLISKGFVTQTEYDAFTPTSFAEWLRSGTNALNLITYKTGQYEQLLNNPSGYTFNIVANTTQKTVSVYIHFNNVTDSNSLSEYSVTYTI</sequence>